<feature type="region of interest" description="Disordered" evidence="5">
    <location>
        <begin position="432"/>
        <end position="466"/>
    </location>
</feature>
<reference evidence="7" key="1">
    <citation type="journal article" date="2023" name="PLoS Negl. Trop. Dis.">
        <title>A genome sequence for Biomphalaria pfeifferi, the major vector snail for the human-infecting parasite Schistosoma mansoni.</title>
        <authorList>
            <person name="Bu L."/>
            <person name="Lu L."/>
            <person name="Laidemitt M.R."/>
            <person name="Zhang S.M."/>
            <person name="Mutuku M."/>
            <person name="Mkoji G."/>
            <person name="Steinauer M."/>
            <person name="Loker E.S."/>
        </authorList>
    </citation>
    <scope>NUCLEOTIDE SEQUENCE</scope>
    <source>
        <strain evidence="7">KasaAsao</strain>
    </source>
</reference>
<dbReference type="InterPro" id="IPR004031">
    <property type="entry name" value="PMP22/EMP/MP20/Claudin"/>
</dbReference>
<gene>
    <name evidence="7" type="ORF">Bpfe_012959</name>
</gene>
<evidence type="ECO:0000256" key="5">
    <source>
        <dbReference type="SAM" id="MobiDB-lite"/>
    </source>
</evidence>
<feature type="compositionally biased region" description="Low complexity" evidence="5">
    <location>
        <begin position="509"/>
        <end position="522"/>
    </location>
</feature>
<feature type="region of interest" description="Disordered" evidence="5">
    <location>
        <begin position="650"/>
        <end position="833"/>
    </location>
</feature>
<dbReference type="EMBL" id="JASAOG010000053">
    <property type="protein sequence ID" value="KAK0057729.1"/>
    <property type="molecule type" value="Genomic_DNA"/>
</dbReference>
<comment type="subcellular location">
    <subcellularLocation>
        <location evidence="1">Membrane</location>
        <topology evidence="1">Multi-pass membrane protein</topology>
    </subcellularLocation>
</comment>
<feature type="compositionally biased region" description="Polar residues" evidence="5">
    <location>
        <begin position="795"/>
        <end position="804"/>
    </location>
</feature>
<sequence length="833" mass="92635">MDDIRTEVATGKYTDDENSDALSEYQGIILWPRRSYLYRISFHFLMPLYVIFLLGFSSPFWMKRLQVDKHRGYYNKVDKVDVSIGLWRVCEGSDFSNIMDCTSLPDSTSYEMACQAMMCLSLIFSSFSILFGLYENCATIYDTEDGSESKTKWPEMNAIAAGIFGLIGVGMYGVIIIEIAREGSGSVHWAFPVTTVTVTGFIVCGILMAISNPIQAQTQNYPGQIMRLPRQNSLRLREPSIQDRLVVMNDSSGQQSGTQTPSTLYGMAGSNAEVKESQVFPRSESCLSAHMSSPDLFTASSQPLAPSNGQRGTHVVETHDAYVSTYDAARRQSVKQQIQNKAAQRRSWHFDDRSGAYIVSDLINTRPTVRSPVDSSGEIEKEVVKPPVPPRKDKMAPQPNPNRLAKNSTLQAIPDENVDLMVLDDPVVMAPNATELDQPSMKPVVQKNADSAKSTNPFINDIPEDQSDQTSILTAGQEEFIRQDSWENQPWPDPPSEKEILEHIQSAQLTSNAASSTAQSNSVPESLQYQPQNQASLTRKQGRALSSKCPASDGGDGVPAKVPPRMRPSERQNKKKTNAKPAPVPDSHVPVLKEYDNPLFKSSTPEDRRSNHFSEEFSMKLCDSTSFVNPSPQSPPPYYTVVDNAQADLTSHRRHSSHYSYSPQLDNRENVQLSKRPVSLENGQDVLPRNGNKPYVDTAKKRPKAKPKSSSQQNGAVKSRPRQVKREHNQRKTGHLEGANTLQHQKAQSPHGGPYYGSSPDLVSKSPKTGRRDLTNNLPTNGSCYDEKPRGPGSRSYTPSNYRTSPYAFDSNRQSPYYASGPVNQYHWADSDL</sequence>
<feature type="transmembrane region" description="Helical" evidence="6">
    <location>
        <begin position="189"/>
        <end position="210"/>
    </location>
</feature>
<evidence type="ECO:0000256" key="1">
    <source>
        <dbReference type="ARBA" id="ARBA00004141"/>
    </source>
</evidence>
<feature type="region of interest" description="Disordered" evidence="5">
    <location>
        <begin position="509"/>
        <end position="591"/>
    </location>
</feature>
<evidence type="ECO:0000256" key="4">
    <source>
        <dbReference type="ARBA" id="ARBA00023136"/>
    </source>
</evidence>
<feature type="region of interest" description="Disordered" evidence="5">
    <location>
        <begin position="368"/>
        <end position="406"/>
    </location>
</feature>
<dbReference type="GO" id="GO:0016020">
    <property type="term" value="C:membrane"/>
    <property type="evidence" value="ECO:0007669"/>
    <property type="project" value="UniProtKB-SubCell"/>
</dbReference>
<keyword evidence="8" id="KW-1185">Reference proteome</keyword>
<dbReference type="Gene3D" id="1.20.140.150">
    <property type="match status" value="1"/>
</dbReference>
<keyword evidence="4 6" id="KW-0472">Membrane</keyword>
<dbReference type="Pfam" id="PF00822">
    <property type="entry name" value="PMP22_Claudin"/>
    <property type="match status" value="1"/>
</dbReference>
<dbReference type="AlphaFoldDB" id="A0AAD8BQ30"/>
<feature type="compositionally biased region" description="Basic residues" evidence="5">
    <location>
        <begin position="719"/>
        <end position="733"/>
    </location>
</feature>
<name>A0AAD8BQ30_BIOPF</name>
<protein>
    <submittedName>
        <fullName evidence="7">Uncharacterized protein</fullName>
    </submittedName>
</protein>
<evidence type="ECO:0000256" key="3">
    <source>
        <dbReference type="ARBA" id="ARBA00022989"/>
    </source>
</evidence>
<feature type="compositionally biased region" description="Polar residues" evidence="5">
    <location>
        <begin position="523"/>
        <end position="539"/>
    </location>
</feature>
<evidence type="ECO:0000256" key="6">
    <source>
        <dbReference type="SAM" id="Phobius"/>
    </source>
</evidence>
<feature type="transmembrane region" description="Helical" evidence="6">
    <location>
        <begin position="40"/>
        <end position="61"/>
    </location>
</feature>
<evidence type="ECO:0000256" key="2">
    <source>
        <dbReference type="ARBA" id="ARBA00022692"/>
    </source>
</evidence>
<comment type="caution">
    <text evidence="7">The sequence shown here is derived from an EMBL/GenBank/DDBJ whole genome shotgun (WGS) entry which is preliminary data.</text>
</comment>
<organism evidence="7 8">
    <name type="scientific">Biomphalaria pfeifferi</name>
    <name type="common">Bloodfluke planorb</name>
    <name type="synonym">Freshwater snail</name>
    <dbReference type="NCBI Taxonomy" id="112525"/>
    <lineage>
        <taxon>Eukaryota</taxon>
        <taxon>Metazoa</taxon>
        <taxon>Spiralia</taxon>
        <taxon>Lophotrochozoa</taxon>
        <taxon>Mollusca</taxon>
        <taxon>Gastropoda</taxon>
        <taxon>Heterobranchia</taxon>
        <taxon>Euthyneura</taxon>
        <taxon>Panpulmonata</taxon>
        <taxon>Hygrophila</taxon>
        <taxon>Lymnaeoidea</taxon>
        <taxon>Planorbidae</taxon>
        <taxon>Biomphalaria</taxon>
    </lineage>
</organism>
<feature type="compositionally biased region" description="Polar residues" evidence="5">
    <location>
        <begin position="448"/>
        <end position="458"/>
    </location>
</feature>
<evidence type="ECO:0000313" key="7">
    <source>
        <dbReference type="EMBL" id="KAK0057729.1"/>
    </source>
</evidence>
<reference evidence="7" key="2">
    <citation type="submission" date="2023-04" db="EMBL/GenBank/DDBJ databases">
        <authorList>
            <person name="Bu L."/>
            <person name="Lu L."/>
            <person name="Laidemitt M.R."/>
            <person name="Zhang S.M."/>
            <person name="Mutuku M."/>
            <person name="Mkoji G."/>
            <person name="Steinauer M."/>
            <person name="Loker E.S."/>
        </authorList>
    </citation>
    <scope>NUCLEOTIDE SEQUENCE</scope>
    <source>
        <strain evidence="7">KasaAsao</strain>
        <tissue evidence="7">Whole Snail</tissue>
    </source>
</reference>
<proteinExistence type="predicted"/>
<accession>A0AAD8BQ30</accession>
<keyword evidence="2 6" id="KW-0812">Transmembrane</keyword>
<feature type="transmembrane region" description="Helical" evidence="6">
    <location>
        <begin position="116"/>
        <end position="134"/>
    </location>
</feature>
<evidence type="ECO:0000313" key="8">
    <source>
        <dbReference type="Proteomes" id="UP001233172"/>
    </source>
</evidence>
<keyword evidence="3 6" id="KW-1133">Transmembrane helix</keyword>
<feature type="transmembrane region" description="Helical" evidence="6">
    <location>
        <begin position="158"/>
        <end position="177"/>
    </location>
</feature>
<dbReference type="Proteomes" id="UP001233172">
    <property type="component" value="Unassembled WGS sequence"/>
</dbReference>
<feature type="compositionally biased region" description="Basic and acidic residues" evidence="5">
    <location>
        <begin position="378"/>
        <end position="395"/>
    </location>
</feature>